<keyword evidence="2" id="KW-0732">Signal</keyword>
<keyword evidence="1 4" id="KW-0378">Hydrolase</keyword>
<accession>A0ABV6UNJ6</accession>
<dbReference type="SMART" id="SM00939">
    <property type="entry name" value="PepX_C"/>
    <property type="match status" value="1"/>
</dbReference>
<dbReference type="Pfam" id="PF02129">
    <property type="entry name" value="Peptidase_S15"/>
    <property type="match status" value="1"/>
</dbReference>
<evidence type="ECO:0000256" key="1">
    <source>
        <dbReference type="ARBA" id="ARBA00022801"/>
    </source>
</evidence>
<sequence length="596" mass="61870">MSTRTPLALLRRHPNASTLATGLAAATLVSTALAPAAGAASHPAWTPEAAAYGVSAPVNVSVKMDDGVTISAEVVYPTDPATGARATGTFPVLLTQNPYGSAQSDPTTPGDYFVQRGYIYVASAVRGTGASGGQLSWFGQRQGQDGAELVDWAARSLAGSDGRVGLDGCSYLGVDQWFTAAAVGTDSALKAITPFCTDSDFYNDLTANGGIPTPFVAGIGRAEPRGPEDDPATDPQSVVVAQQATGGSDAYDNAYWQQLDVQKLMPTIVANGIPALTEAGWNDLFPGGNLGDYVAAQNAYYHRPLTAPITAGEPVTGRYQAIVGPWTHGENVNATTLQNQRLEWFDTWLKGEKTGMADTSTPLHLFENGANRWTDTAAWPPSGDASSYYLGKGTLSRTPAGSGADDTLAWAPASTTNSLTYTSSPLASAAVLDGPSDVTVYASSTATDTELSATLNIVAPDGTVTKQADGVLLGSQRALSPLTSWYGQGGTLLKPSHPFTQASSQPVTPGRTTRYDISLLSNLTKIPAGDRIQLVLTSQTPSTFHFPVAPTPQELGNLAGGVYTVGYGGPAASVLNLLLTSPDRFTTSPTDWGPAS</sequence>
<feature type="signal peptide" evidence="2">
    <location>
        <begin position="1"/>
        <end position="39"/>
    </location>
</feature>
<feature type="domain" description="Xaa-Pro dipeptidyl-peptidase C-terminal" evidence="3">
    <location>
        <begin position="342"/>
        <end position="573"/>
    </location>
</feature>
<gene>
    <name evidence="4" type="ORF">ACEZDJ_17230</name>
</gene>
<feature type="chain" id="PRO_5046988185" evidence="2">
    <location>
        <begin position="40"/>
        <end position="596"/>
    </location>
</feature>
<evidence type="ECO:0000259" key="3">
    <source>
        <dbReference type="SMART" id="SM00939"/>
    </source>
</evidence>
<name>A0ABV6UNJ6_9ACTN</name>
<proteinExistence type="predicted"/>
<dbReference type="GO" id="GO:0016787">
    <property type="term" value="F:hydrolase activity"/>
    <property type="evidence" value="ECO:0007669"/>
    <property type="project" value="UniProtKB-KW"/>
</dbReference>
<dbReference type="Proteomes" id="UP001592528">
    <property type="component" value="Unassembled WGS sequence"/>
</dbReference>
<reference evidence="4 5" key="1">
    <citation type="submission" date="2024-09" db="EMBL/GenBank/DDBJ databases">
        <authorList>
            <person name="Lee S.D."/>
        </authorList>
    </citation>
    <scope>NUCLEOTIDE SEQUENCE [LARGE SCALE GENOMIC DNA]</scope>
    <source>
        <strain evidence="4 5">N1-5</strain>
    </source>
</reference>
<dbReference type="NCBIfam" id="TIGR00976">
    <property type="entry name" value="CocE_NonD"/>
    <property type="match status" value="1"/>
</dbReference>
<dbReference type="InterPro" id="IPR008979">
    <property type="entry name" value="Galactose-bd-like_sf"/>
</dbReference>
<dbReference type="Pfam" id="PF08530">
    <property type="entry name" value="PepX_C"/>
    <property type="match status" value="1"/>
</dbReference>
<evidence type="ECO:0000256" key="2">
    <source>
        <dbReference type="SAM" id="SignalP"/>
    </source>
</evidence>
<dbReference type="Gene3D" id="2.60.120.260">
    <property type="entry name" value="Galactose-binding domain-like"/>
    <property type="match status" value="1"/>
</dbReference>
<dbReference type="InterPro" id="IPR013736">
    <property type="entry name" value="Xaa-Pro_dipept_C"/>
</dbReference>
<evidence type="ECO:0000313" key="4">
    <source>
        <dbReference type="EMBL" id="MFC1403035.1"/>
    </source>
</evidence>
<protein>
    <submittedName>
        <fullName evidence="4">CocE/NonD family hydrolase</fullName>
    </submittedName>
</protein>
<evidence type="ECO:0000313" key="5">
    <source>
        <dbReference type="Proteomes" id="UP001592528"/>
    </source>
</evidence>
<dbReference type="InterPro" id="IPR029058">
    <property type="entry name" value="AB_hydrolase_fold"/>
</dbReference>
<dbReference type="SUPFAM" id="SSF53474">
    <property type="entry name" value="alpha/beta-Hydrolases"/>
    <property type="match status" value="1"/>
</dbReference>
<dbReference type="Gene3D" id="3.40.50.1820">
    <property type="entry name" value="alpha/beta hydrolase"/>
    <property type="match status" value="1"/>
</dbReference>
<comment type="caution">
    <text evidence="4">The sequence shown here is derived from an EMBL/GenBank/DDBJ whole genome shotgun (WGS) entry which is preliminary data.</text>
</comment>
<keyword evidence="5" id="KW-1185">Reference proteome</keyword>
<dbReference type="RefSeq" id="WP_084713444.1">
    <property type="nucleotide sequence ID" value="NZ_JBHEZZ010000008.1"/>
</dbReference>
<dbReference type="InterPro" id="IPR005674">
    <property type="entry name" value="CocE/Ser_esterase"/>
</dbReference>
<dbReference type="SUPFAM" id="SSF49785">
    <property type="entry name" value="Galactose-binding domain-like"/>
    <property type="match status" value="1"/>
</dbReference>
<dbReference type="InterPro" id="IPR000383">
    <property type="entry name" value="Xaa-Pro-like_dom"/>
</dbReference>
<organism evidence="4 5">
    <name type="scientific">Streptacidiphilus cavernicola</name>
    <dbReference type="NCBI Taxonomy" id="3342716"/>
    <lineage>
        <taxon>Bacteria</taxon>
        <taxon>Bacillati</taxon>
        <taxon>Actinomycetota</taxon>
        <taxon>Actinomycetes</taxon>
        <taxon>Kitasatosporales</taxon>
        <taxon>Streptomycetaceae</taxon>
        <taxon>Streptacidiphilus</taxon>
    </lineage>
</organism>
<dbReference type="EMBL" id="JBHEZZ010000008">
    <property type="protein sequence ID" value="MFC1403035.1"/>
    <property type="molecule type" value="Genomic_DNA"/>
</dbReference>